<accession>A0A811UNE8</accession>
<dbReference type="Proteomes" id="UP000606786">
    <property type="component" value="Unassembled WGS sequence"/>
</dbReference>
<sequence>MSIGGKQTRRRWNVQEIKILLKCYLAHKEEFVHSHKRLAYKHVLDDMIAEGFDESSITILT</sequence>
<evidence type="ECO:0000313" key="1">
    <source>
        <dbReference type="EMBL" id="CAD7000284.1"/>
    </source>
</evidence>
<protein>
    <submittedName>
        <fullName evidence="1">(Mediterranean fruit fly) hypothetical protein</fullName>
    </submittedName>
</protein>
<name>A0A811UNE8_CERCA</name>
<proteinExistence type="predicted"/>
<dbReference type="AlphaFoldDB" id="A0A811UNE8"/>
<comment type="caution">
    <text evidence="1">The sequence shown here is derived from an EMBL/GenBank/DDBJ whole genome shotgun (WGS) entry which is preliminary data.</text>
</comment>
<gene>
    <name evidence="1" type="ORF">CCAP1982_LOCUS8774</name>
</gene>
<keyword evidence="2" id="KW-1185">Reference proteome</keyword>
<reference evidence="1" key="1">
    <citation type="submission" date="2020-11" db="EMBL/GenBank/DDBJ databases">
        <authorList>
            <person name="Whitehead M."/>
        </authorList>
    </citation>
    <scope>NUCLEOTIDE SEQUENCE</scope>
    <source>
        <strain evidence="1">EGII</strain>
    </source>
</reference>
<evidence type="ECO:0000313" key="2">
    <source>
        <dbReference type="Proteomes" id="UP000606786"/>
    </source>
</evidence>
<organism evidence="1 2">
    <name type="scientific">Ceratitis capitata</name>
    <name type="common">Mediterranean fruit fly</name>
    <name type="synonym">Tephritis capitata</name>
    <dbReference type="NCBI Taxonomy" id="7213"/>
    <lineage>
        <taxon>Eukaryota</taxon>
        <taxon>Metazoa</taxon>
        <taxon>Ecdysozoa</taxon>
        <taxon>Arthropoda</taxon>
        <taxon>Hexapoda</taxon>
        <taxon>Insecta</taxon>
        <taxon>Pterygota</taxon>
        <taxon>Neoptera</taxon>
        <taxon>Endopterygota</taxon>
        <taxon>Diptera</taxon>
        <taxon>Brachycera</taxon>
        <taxon>Muscomorpha</taxon>
        <taxon>Tephritoidea</taxon>
        <taxon>Tephritidae</taxon>
        <taxon>Ceratitis</taxon>
        <taxon>Ceratitis</taxon>
    </lineage>
</organism>
<dbReference type="EMBL" id="CAJHJT010000012">
    <property type="protein sequence ID" value="CAD7000284.1"/>
    <property type="molecule type" value="Genomic_DNA"/>
</dbReference>